<organism evidence="1 2">
    <name type="scientific">Oikopleura dioica</name>
    <name type="common">Tunicate</name>
    <dbReference type="NCBI Taxonomy" id="34765"/>
    <lineage>
        <taxon>Eukaryota</taxon>
        <taxon>Metazoa</taxon>
        <taxon>Chordata</taxon>
        <taxon>Tunicata</taxon>
        <taxon>Appendicularia</taxon>
        <taxon>Copelata</taxon>
        <taxon>Oikopleuridae</taxon>
        <taxon>Oikopleura</taxon>
    </lineage>
</organism>
<keyword evidence="2" id="KW-1185">Reference proteome</keyword>
<accession>A0ABN7SP10</accession>
<dbReference type="EMBL" id="OU015566">
    <property type="protein sequence ID" value="CAG5104413.1"/>
    <property type="molecule type" value="Genomic_DNA"/>
</dbReference>
<sequence>MSVSLHEDYIPSNGFAAKQFGVMEVEINSQLISSSKTTCEYFLADYMTKFGNFNRDYVSSAYQIEGYYDHEVYDYLTQPDKEVLKQIRRPQCFRDGDHYVYELVFFPSNGFCLDNKPLPLNTTMKLKFNRLRSEFSTVYIGSTPEQATHKGKPLEIKDCYAVCEYVSSPSIRNYFTRIKSKPISYKYQEITVSTRDIPEKTGNLTLHNIKGGNTPAVLFFGLTNTKSFQGAIDKETTAFGFHQDLQNINLTLNGQSCLGYPMRITNQLPIWPYFRLMDVMDKLVSSTSPNTLSLEQFKKSSIFAHEFSGTEETQGWMNLVLDFKEPTTEAQTLVMWSCHSVKITIDEHGTVEKEVL</sequence>
<gene>
    <name evidence="1" type="ORF">OKIOD_LOCUS10006</name>
</gene>
<proteinExistence type="predicted"/>
<reference evidence="1 2" key="1">
    <citation type="submission" date="2021-04" db="EMBL/GenBank/DDBJ databases">
        <authorList>
            <person name="Bliznina A."/>
        </authorList>
    </citation>
    <scope>NUCLEOTIDE SEQUENCE [LARGE SCALE GENOMIC DNA]</scope>
</reference>
<protein>
    <submittedName>
        <fullName evidence="1">Oidioi.mRNA.OKI2018_I69.chr1.g1241.t1.cds</fullName>
    </submittedName>
</protein>
<name>A0ABN7SP10_OIKDI</name>
<evidence type="ECO:0000313" key="2">
    <source>
        <dbReference type="Proteomes" id="UP001158576"/>
    </source>
</evidence>
<dbReference type="Proteomes" id="UP001158576">
    <property type="component" value="Chromosome 1"/>
</dbReference>
<evidence type="ECO:0000313" key="1">
    <source>
        <dbReference type="EMBL" id="CAG5104413.1"/>
    </source>
</evidence>